<dbReference type="PROSITE" id="PS52016">
    <property type="entry name" value="TONB_DEPENDENT_REC_3"/>
    <property type="match status" value="1"/>
</dbReference>
<proteinExistence type="inferred from homology"/>
<keyword evidence="1" id="KW-0472">Membrane</keyword>
<dbReference type="Pfam" id="PF07715">
    <property type="entry name" value="Plug"/>
    <property type="match status" value="1"/>
</dbReference>
<keyword evidence="1" id="KW-0812">Transmembrane</keyword>
<dbReference type="InterPro" id="IPR037066">
    <property type="entry name" value="Plug_dom_sf"/>
</dbReference>
<dbReference type="InterPro" id="IPR012910">
    <property type="entry name" value="Plug_dom"/>
</dbReference>
<gene>
    <name evidence="3" type="ORF">Aconfl_33770</name>
</gene>
<comment type="subcellular location">
    <subcellularLocation>
        <location evidence="1">Cell outer membrane</location>
        <topology evidence="1">Multi-pass membrane protein</topology>
    </subcellularLocation>
</comment>
<sequence>MVDAEQLEESENGTSILTQLLLTSELRGYIEEPGYYFNTKNSDRVEALDYLMLTQGWRKYTIKDALTGTVPEVKFPKEQGITIHGTLKNTKTGQTEAGGTISFLSLYPVISSVTTVSDKNGKFKLQNLIFFDSTGVILEGKSKNNRSAMEIQLEKESNLLTSLIWDRQRWNAHSASEQKFISESMLRKNINRAFDVDTTGFLLDEVEIQGRKIDEFPQGTRIYESGTVNMQVAGNPGLENLQHPLDLIKGRVAGVQVIGGAVFIQGISSINSSSAPLILVDDFPVSPEFLYTIPVYDIERFSVWKGADTAIFGARGANGVIAFYTKKGRSSALLDDQPTRQPNPQGLKGYQMNREFYSPIYLPQDPPSPKPDRRVTLFWAPMIQTDSLGNATVTFYNSDKETTIKAEIEGLSQEGKAGTSQILYQIKE</sequence>
<reference evidence="3 4" key="1">
    <citation type="submission" date="2023-08" db="EMBL/GenBank/DDBJ databases">
        <title>Draft genome sequence of Algoriphagus confluentis.</title>
        <authorList>
            <person name="Takatani N."/>
            <person name="Hosokawa M."/>
            <person name="Sawabe T."/>
        </authorList>
    </citation>
    <scope>NUCLEOTIDE SEQUENCE [LARGE SCALE GENOMIC DNA]</scope>
    <source>
        <strain evidence="3 4">NBRC 111222</strain>
    </source>
</reference>
<keyword evidence="1" id="KW-1134">Transmembrane beta strand</keyword>
<feature type="domain" description="TonB-dependent receptor plug" evidence="2">
    <location>
        <begin position="244"/>
        <end position="320"/>
    </location>
</feature>
<dbReference type="InterPro" id="IPR039426">
    <property type="entry name" value="TonB-dep_rcpt-like"/>
</dbReference>
<dbReference type="SUPFAM" id="SSF56935">
    <property type="entry name" value="Porins"/>
    <property type="match status" value="1"/>
</dbReference>
<evidence type="ECO:0000256" key="1">
    <source>
        <dbReference type="PROSITE-ProRule" id="PRU01360"/>
    </source>
</evidence>
<comment type="similarity">
    <text evidence="1">Belongs to the TonB-dependent receptor family.</text>
</comment>
<name>A0ABQ6PRW8_9BACT</name>
<dbReference type="RefSeq" id="WP_338225436.1">
    <property type="nucleotide sequence ID" value="NZ_BTPD01000011.1"/>
</dbReference>
<comment type="caution">
    <text evidence="3">The sequence shown here is derived from an EMBL/GenBank/DDBJ whole genome shotgun (WGS) entry which is preliminary data.</text>
</comment>
<keyword evidence="1" id="KW-0998">Cell outer membrane</keyword>
<evidence type="ECO:0000313" key="3">
    <source>
        <dbReference type="EMBL" id="GMQ30734.1"/>
    </source>
</evidence>
<keyword evidence="1" id="KW-0813">Transport</keyword>
<organism evidence="3 4">
    <name type="scientific">Algoriphagus confluentis</name>
    <dbReference type="NCBI Taxonomy" id="1697556"/>
    <lineage>
        <taxon>Bacteria</taxon>
        <taxon>Pseudomonadati</taxon>
        <taxon>Bacteroidota</taxon>
        <taxon>Cytophagia</taxon>
        <taxon>Cytophagales</taxon>
        <taxon>Cyclobacteriaceae</taxon>
        <taxon>Algoriphagus</taxon>
    </lineage>
</organism>
<keyword evidence="4" id="KW-1185">Reference proteome</keyword>
<dbReference type="EMBL" id="BTPD01000011">
    <property type="protein sequence ID" value="GMQ30734.1"/>
    <property type="molecule type" value="Genomic_DNA"/>
</dbReference>
<evidence type="ECO:0000259" key="2">
    <source>
        <dbReference type="Pfam" id="PF07715"/>
    </source>
</evidence>
<protein>
    <recommendedName>
        <fullName evidence="2">TonB-dependent receptor plug domain-containing protein</fullName>
    </recommendedName>
</protein>
<dbReference type="Proteomes" id="UP001338309">
    <property type="component" value="Unassembled WGS sequence"/>
</dbReference>
<accession>A0ABQ6PRW8</accession>
<dbReference type="Gene3D" id="2.170.130.10">
    <property type="entry name" value="TonB-dependent receptor, plug domain"/>
    <property type="match status" value="1"/>
</dbReference>
<evidence type="ECO:0000313" key="4">
    <source>
        <dbReference type="Proteomes" id="UP001338309"/>
    </source>
</evidence>